<evidence type="ECO:0000313" key="1">
    <source>
        <dbReference type="EMBL" id="GAF72434.1"/>
    </source>
</evidence>
<sequence length="192" mass="21012">GKTLFVTALLRRIEGLGCLKISPARDWPDGHPNDVEAADRGFYLENADRLRRPGKDTALYLAEGAKQVERLRHRDDALPLGLAAALARFGPNLPIVVESSKVVPLLKPVAVVLVVRPPIREMKPTTRDILLLVSDVLFNMSNGGTSATTEIGALQADFPSLRPQYVWSADLSREPLPPEMLIRLNAVLGKAH</sequence>
<proteinExistence type="predicted"/>
<gene>
    <name evidence="1" type="ORF">S01H1_10536</name>
</gene>
<feature type="non-terminal residue" evidence="1">
    <location>
        <position position="1"/>
    </location>
</feature>
<reference evidence="1" key="1">
    <citation type="journal article" date="2014" name="Front. Microbiol.">
        <title>High frequency of phylogenetically diverse reductive dehalogenase-homologous genes in deep subseafloor sedimentary metagenomes.</title>
        <authorList>
            <person name="Kawai M."/>
            <person name="Futagami T."/>
            <person name="Toyoda A."/>
            <person name="Takaki Y."/>
            <person name="Nishi S."/>
            <person name="Hori S."/>
            <person name="Arai W."/>
            <person name="Tsubouchi T."/>
            <person name="Morono Y."/>
            <person name="Uchiyama I."/>
            <person name="Ito T."/>
            <person name="Fujiyama A."/>
            <person name="Inagaki F."/>
            <person name="Takami H."/>
        </authorList>
    </citation>
    <scope>NUCLEOTIDE SEQUENCE</scope>
    <source>
        <strain evidence="1">Expedition CK06-06</strain>
    </source>
</reference>
<protein>
    <recommendedName>
        <fullName evidence="2">CobW/HypB/UreG nucleotide-binding domain-containing protein</fullName>
    </recommendedName>
</protein>
<accession>X0RUB8</accession>
<comment type="caution">
    <text evidence="1">The sequence shown here is derived from an EMBL/GenBank/DDBJ whole genome shotgun (WGS) entry which is preliminary data.</text>
</comment>
<dbReference type="AlphaFoldDB" id="X0RUB8"/>
<name>X0RUB8_9ZZZZ</name>
<dbReference type="EMBL" id="BARS01005376">
    <property type="protein sequence ID" value="GAF72434.1"/>
    <property type="molecule type" value="Genomic_DNA"/>
</dbReference>
<organism evidence="1">
    <name type="scientific">marine sediment metagenome</name>
    <dbReference type="NCBI Taxonomy" id="412755"/>
    <lineage>
        <taxon>unclassified sequences</taxon>
        <taxon>metagenomes</taxon>
        <taxon>ecological metagenomes</taxon>
    </lineage>
</organism>
<evidence type="ECO:0008006" key="2">
    <source>
        <dbReference type="Google" id="ProtNLM"/>
    </source>
</evidence>